<dbReference type="Proteomes" id="UP000692954">
    <property type="component" value="Unassembled WGS sequence"/>
</dbReference>
<name>A0A8S1M2Q4_9CILI</name>
<sequence length="42" mass="5073">MYSVKHHWLNFQMLICKLQCDIFLWNEIRSPTVYSSAMLLIV</sequence>
<gene>
    <name evidence="1" type="ORF">PSON_ATCC_30995.1.T0280408</name>
</gene>
<evidence type="ECO:0000313" key="1">
    <source>
        <dbReference type="EMBL" id="CAD8072073.1"/>
    </source>
</evidence>
<dbReference type="EMBL" id="CAJJDN010000028">
    <property type="protein sequence ID" value="CAD8072073.1"/>
    <property type="molecule type" value="Genomic_DNA"/>
</dbReference>
<protein>
    <submittedName>
        <fullName evidence="1">Uncharacterized protein</fullName>
    </submittedName>
</protein>
<accession>A0A8S1M2Q4</accession>
<organism evidence="1 2">
    <name type="scientific">Paramecium sonneborni</name>
    <dbReference type="NCBI Taxonomy" id="65129"/>
    <lineage>
        <taxon>Eukaryota</taxon>
        <taxon>Sar</taxon>
        <taxon>Alveolata</taxon>
        <taxon>Ciliophora</taxon>
        <taxon>Intramacronucleata</taxon>
        <taxon>Oligohymenophorea</taxon>
        <taxon>Peniculida</taxon>
        <taxon>Parameciidae</taxon>
        <taxon>Paramecium</taxon>
    </lineage>
</organism>
<evidence type="ECO:0000313" key="2">
    <source>
        <dbReference type="Proteomes" id="UP000692954"/>
    </source>
</evidence>
<comment type="caution">
    <text evidence="1">The sequence shown here is derived from an EMBL/GenBank/DDBJ whole genome shotgun (WGS) entry which is preliminary data.</text>
</comment>
<proteinExistence type="predicted"/>
<dbReference type="AlphaFoldDB" id="A0A8S1M2Q4"/>
<reference evidence="1" key="1">
    <citation type="submission" date="2021-01" db="EMBL/GenBank/DDBJ databases">
        <authorList>
            <consortium name="Genoscope - CEA"/>
            <person name="William W."/>
        </authorList>
    </citation>
    <scope>NUCLEOTIDE SEQUENCE</scope>
</reference>
<keyword evidence="2" id="KW-1185">Reference proteome</keyword>